<feature type="region of interest" description="Disordered" evidence="1">
    <location>
        <begin position="451"/>
        <end position="513"/>
    </location>
</feature>
<reference evidence="2" key="1">
    <citation type="submission" date="2023-02" db="EMBL/GenBank/DDBJ databases">
        <title>Genome of toxic invasive species Heracleum sosnowskyi carries increased number of genes despite the absence of recent whole-genome duplications.</title>
        <authorList>
            <person name="Schelkunov M."/>
            <person name="Shtratnikova V."/>
            <person name="Makarenko M."/>
            <person name="Klepikova A."/>
            <person name="Omelchenko D."/>
            <person name="Novikova G."/>
            <person name="Obukhova E."/>
            <person name="Bogdanov V."/>
            <person name="Penin A."/>
            <person name="Logacheva M."/>
        </authorList>
    </citation>
    <scope>NUCLEOTIDE SEQUENCE</scope>
    <source>
        <strain evidence="2">Hsosn_3</strain>
        <tissue evidence="2">Leaf</tissue>
    </source>
</reference>
<organism evidence="2 3">
    <name type="scientific">Heracleum sosnowskyi</name>
    <dbReference type="NCBI Taxonomy" id="360622"/>
    <lineage>
        <taxon>Eukaryota</taxon>
        <taxon>Viridiplantae</taxon>
        <taxon>Streptophyta</taxon>
        <taxon>Embryophyta</taxon>
        <taxon>Tracheophyta</taxon>
        <taxon>Spermatophyta</taxon>
        <taxon>Magnoliopsida</taxon>
        <taxon>eudicotyledons</taxon>
        <taxon>Gunneridae</taxon>
        <taxon>Pentapetalae</taxon>
        <taxon>asterids</taxon>
        <taxon>campanulids</taxon>
        <taxon>Apiales</taxon>
        <taxon>Apiaceae</taxon>
        <taxon>Apioideae</taxon>
        <taxon>apioid superclade</taxon>
        <taxon>Tordylieae</taxon>
        <taxon>Tordyliinae</taxon>
        <taxon>Heracleum</taxon>
    </lineage>
</organism>
<dbReference type="PANTHER" id="PTHR16897:SF2">
    <property type="entry name" value="OS03G0226600 PROTEIN"/>
    <property type="match status" value="1"/>
</dbReference>
<feature type="compositionally biased region" description="Basic and acidic residues" evidence="1">
    <location>
        <begin position="451"/>
        <end position="474"/>
    </location>
</feature>
<keyword evidence="3" id="KW-1185">Reference proteome</keyword>
<evidence type="ECO:0000313" key="2">
    <source>
        <dbReference type="EMBL" id="KAK1367399.1"/>
    </source>
</evidence>
<protein>
    <submittedName>
        <fullName evidence="2">Uncharacterized protein</fullName>
    </submittedName>
</protein>
<dbReference type="EMBL" id="JAUIZM010000009">
    <property type="protein sequence ID" value="KAK1367399.1"/>
    <property type="molecule type" value="Genomic_DNA"/>
</dbReference>
<feature type="compositionally biased region" description="Basic and acidic residues" evidence="1">
    <location>
        <begin position="619"/>
        <end position="643"/>
    </location>
</feature>
<feature type="compositionally biased region" description="Low complexity" evidence="1">
    <location>
        <begin position="560"/>
        <end position="575"/>
    </location>
</feature>
<name>A0AAD8MC45_9APIA</name>
<feature type="region of interest" description="Disordered" evidence="1">
    <location>
        <begin position="543"/>
        <end position="651"/>
    </location>
</feature>
<reference evidence="2" key="2">
    <citation type="submission" date="2023-05" db="EMBL/GenBank/DDBJ databases">
        <authorList>
            <person name="Schelkunov M.I."/>
        </authorList>
    </citation>
    <scope>NUCLEOTIDE SEQUENCE</scope>
    <source>
        <strain evidence="2">Hsosn_3</strain>
        <tissue evidence="2">Leaf</tissue>
    </source>
</reference>
<evidence type="ECO:0000313" key="3">
    <source>
        <dbReference type="Proteomes" id="UP001237642"/>
    </source>
</evidence>
<proteinExistence type="predicted"/>
<feature type="compositionally biased region" description="Basic and acidic residues" evidence="1">
    <location>
        <begin position="586"/>
        <end position="609"/>
    </location>
</feature>
<dbReference type="Proteomes" id="UP001237642">
    <property type="component" value="Unassembled WGS sequence"/>
</dbReference>
<dbReference type="AlphaFoldDB" id="A0AAD8MC45"/>
<gene>
    <name evidence="2" type="ORF">POM88_042960</name>
</gene>
<accession>A0AAD8MC45</accession>
<dbReference type="PANTHER" id="PTHR16897">
    <property type="entry name" value="OS10G0105400 PROTEIN"/>
    <property type="match status" value="1"/>
</dbReference>
<comment type="caution">
    <text evidence="2">The sequence shown here is derived from an EMBL/GenBank/DDBJ whole genome shotgun (WGS) entry which is preliminary data.</text>
</comment>
<sequence length="741" mass="84126">MQKSTNKNDSGDFWSKSDVSYDQLQKFWNGLSRHGRQDILKVDRQTLLEQARKNMVCSKCYGFLAEELSEFIIYRTSPRPDGAVNLDPCIDPWDGLTITKDGTQSLTLDGCFLSTSLKEIQQVFDNARTRERERKLLFPHSCGAGGRRCKRPGSKESCAVLTAPLPLEKLVTFWSSEEEESRQKLFKMKEEDFIERLTFRFVDKKLCKYCRKNVVREFRELKELTGTQKESGFQYEISHDTVQADWSQTFIHTYGSYSHFEWGIGTVKGKFDISGIKNVGLSTIVQVKGLDISGLDACYITLRAWKTDGDCTELSVKARTSMGQQYVHCSLAVGDGFVTVTEGESITDFFKHAEELLKEDDKFMDVNGNRLDEACSHPQKDAKSPELARKFLLDAATIFFKEQVGKALREKRVSQNGHNIFVSLALNMLEERVHVSCKELLILENQEKLLEEEEKEKNEEEERKERRRNKEREKKLRRKERTKEKEKNGDTSSLTEQHVAPQINIEESIIVDEAPDATETVKITSSGPVSPHFQDEQEINDYMRNNMHNSSDACPDENFDSNNSKNGSSGSDLLKYSGLKLKNRYRKDATSKCPDRNRYRTDATSKCSDRNVPSSRDSPQSKEVGETMGLQKKDVQSHSESDVAVRSSTLSGDAMEPYKPINLISQAEEKGFSLFHFGSPFALADASKSDSLPSKDYVGGPSLVKFIHHDEGDLTSNNGDSFEEYNLFSTTKGITFSLFSK</sequence>
<evidence type="ECO:0000256" key="1">
    <source>
        <dbReference type="SAM" id="MobiDB-lite"/>
    </source>
</evidence>